<comment type="caution">
    <text evidence="3">The sequence shown here is derived from an EMBL/GenBank/DDBJ whole genome shotgun (WGS) entry which is preliminary data.</text>
</comment>
<dbReference type="InterPro" id="IPR011049">
    <property type="entry name" value="Serralysin-like_metalloprot_C"/>
</dbReference>
<dbReference type="Gene3D" id="2.150.10.10">
    <property type="entry name" value="Serralysin-like metalloprotease, C-terminal"/>
    <property type="match status" value="2"/>
</dbReference>
<dbReference type="InterPro" id="IPR018511">
    <property type="entry name" value="Hemolysin-typ_Ca-bd_CS"/>
</dbReference>
<dbReference type="PANTHER" id="PTHR39431:SF1">
    <property type="entry name" value="FRPA_C-RELATED PROTEIN"/>
    <property type="match status" value="1"/>
</dbReference>
<dbReference type="InterPro" id="IPR001343">
    <property type="entry name" value="Hemolysn_Ca-bd"/>
</dbReference>
<evidence type="ECO:0000313" key="3">
    <source>
        <dbReference type="EMBL" id="KAB8295720.1"/>
    </source>
</evidence>
<accession>A0A6A2VTM6</accession>
<organism evidence="3 4">
    <name type="scientific">Bifidobacterium apri</name>
    <dbReference type="NCBI Taxonomy" id="1769423"/>
    <lineage>
        <taxon>Bacteria</taxon>
        <taxon>Bacillati</taxon>
        <taxon>Actinomycetota</taxon>
        <taxon>Actinomycetes</taxon>
        <taxon>Bifidobacteriales</taxon>
        <taxon>Bifidobacteriaceae</taxon>
        <taxon>Bifidobacterium</taxon>
    </lineage>
</organism>
<dbReference type="Pfam" id="PF00353">
    <property type="entry name" value="HemolysinCabind"/>
    <property type="match status" value="2"/>
</dbReference>
<feature type="region of interest" description="Disordered" evidence="1">
    <location>
        <begin position="156"/>
        <end position="177"/>
    </location>
</feature>
<dbReference type="PRINTS" id="PR00313">
    <property type="entry name" value="CABNDNGRPT"/>
</dbReference>
<dbReference type="PROSITE" id="PS00330">
    <property type="entry name" value="HEMOLYSIN_CALCIUM"/>
    <property type="match status" value="2"/>
</dbReference>
<dbReference type="GO" id="GO:0005509">
    <property type="term" value="F:calcium ion binding"/>
    <property type="evidence" value="ECO:0007669"/>
    <property type="project" value="InterPro"/>
</dbReference>
<dbReference type="SUPFAM" id="SSF51120">
    <property type="entry name" value="beta-Roll"/>
    <property type="match status" value="2"/>
</dbReference>
<feature type="domain" description="Haemolysin-type calcium binding-related" evidence="2">
    <location>
        <begin position="1527"/>
        <end position="1560"/>
    </location>
</feature>
<dbReference type="RefSeq" id="WP_167511111.1">
    <property type="nucleotide sequence ID" value="NZ_WBSO01000014.1"/>
</dbReference>
<reference evidence="3 4" key="1">
    <citation type="submission" date="2019-09" db="EMBL/GenBank/DDBJ databases">
        <title>Characterization of the phylogenetic diversity of two novel species belonging to the genus Bifidobacterium: Bifidobacterium cebidarum sp. nov. and Bifidobacterium leontopitheci sp. nov.</title>
        <authorList>
            <person name="Lugli G.A."/>
            <person name="Duranti S."/>
            <person name="Milani C."/>
            <person name="Turroni F."/>
            <person name="Ventura M."/>
        </authorList>
    </citation>
    <scope>NUCLEOTIDE SEQUENCE [LARGE SCALE GENOMIC DNA]</scope>
    <source>
        <strain evidence="3 4">DSM 100238</strain>
    </source>
</reference>
<proteinExistence type="predicted"/>
<dbReference type="Pfam" id="PF06594">
    <property type="entry name" value="HCBP_related"/>
    <property type="match status" value="1"/>
</dbReference>
<keyword evidence="4" id="KW-1185">Reference proteome</keyword>
<evidence type="ECO:0000259" key="2">
    <source>
        <dbReference type="Pfam" id="PF06594"/>
    </source>
</evidence>
<gene>
    <name evidence="3" type="ORF">DSM100238_1584</name>
</gene>
<dbReference type="PANTHER" id="PTHR39431">
    <property type="entry name" value="FRPA/C-RELATED PROTEIN"/>
    <property type="match status" value="1"/>
</dbReference>
<name>A0A6A2VTM6_9BIFI</name>
<dbReference type="InterPro" id="IPR010566">
    <property type="entry name" value="Haemolys_ca-bd"/>
</dbReference>
<feature type="non-terminal residue" evidence="3">
    <location>
        <position position="1638"/>
    </location>
</feature>
<evidence type="ECO:0000256" key="1">
    <source>
        <dbReference type="SAM" id="MobiDB-lite"/>
    </source>
</evidence>
<evidence type="ECO:0000313" key="4">
    <source>
        <dbReference type="Proteomes" id="UP000440041"/>
    </source>
</evidence>
<sequence>MEFHDLAWWEEQLGLDKAGRAQLEEDLQTAKKKFPKPDEMHTEKQIKDEYAKLLKEKSKAWKKIFDTLGVNDSLDGLARMESFIGGVFSSELDPELEGCLYAGGMSVGDRAGLMWQVMDSYGGHGYISSTEAGRLMNDEGFQQSLADRFPSLIRDRLGGDPSETDAAGERRSGWSRASSLFDSDTGVLGRGEDGDVPGLNDYFSERYVSSLRGPDVETFFMGDPVNDNGSVKVSMRTELDALLKNDRVKTVNGVNKELIAAVYEHIPKSAGASEVARKMANFMNVTAMNRAGCQYVKWQPKRNDAGGPADEGEWKFTTAADPDAHRFMDVYASGESAARHGDVLAPDFAEAYAMLDEPGIGAVDRAGVREMIDQSALQWRATILADHGQIVKLNGGKPLERSCAMIDNAGEIVSTKLNIGEHGVTEVISGKEVSLKDQKACILDDGRVKYVDKNSAAVSHTRFSISMEDMSNLPGEGEIKKRCKDFDSMSSSDKLLARIGVDSLDKRGISVNKDSLSAKDLTKFAENGIADGTKLGSEDLVCNFDKSGALTSVARKGEAVEKGTALSINLSEVRGFDDAKSYTSQLKDYDKLTNLNKLRARRGVLALKTRGLSVAPGTDAIDLAMVGETCESRNAGKTYHGVFDAEGRFRGMNMPESSEKGLFKADIADALGANDKWINDNIPEGKKLTGISRLRVSNAIGTIQRAGYEVQVRDAGKLEEIGKALENPDDTKHLVFDDQERLVDIDSGKELDKGMKRYSTADVVHASGVSDAELKESFGERGAIAFGAEPGGMTTAQAKRWCVKKNNFMRAIDVNNLPEKEIKEFCESYDSNRVQWGFGKQLPPSSKILETGGLRSADRFVISLGKHIGDSKIMQGLNSLSESIGGTKCWRRISAVAGKPIGKLFGAAGIILMTIDAVNTYNDIRDKWNKGDRKGAVSAGLDYSLSWAGGAIGMKYGAELGCAIGGPAGCVIGMLVGGAIGVGAAYLSQKISPAIVDFLFPNWNDAKNAKYDPLVIDLDGKGFDITDRKNGTHFDLNADGYAEKTDWTRTDGWLALDLNGNGKIDDGSELFGDHTKLADGSLAADGFAALSRYDANGDGLIDARDEIFSQLRIWCDADGDGQSGNGELVSLADAGVSSISLKTEKPSESGAGEAEISGTAQVVFADGTSKTIGELWAKANMYDTVEMDDGTAGSTTRLLNYTTNNHGTLPSLARAVAGEHGDIILADLQAFTSETDILKRFSIVDDMLCTMAGARDIQQDAFGTYIDARHLMVDEAFMGEKFQGQWGRNPNPTAGPQLENLYKNIRDSYCFSLMSQIPGNEMFSGAIINRDENGKASVDLGALEFLVIAASLKGELKESTVKDVAAYVAYLSTAIAHDASVFVGFHGMVASQLPGMSKAVEDGVASSAICGSDIADTLTGDGVHQLMFGRDGNDTMNAGSIDGALFGGAGDDRLTGSWASDTLVGGLGDDRLDGGSGADVYVFGLGDGHDVVENYDSGWEHDVIRFSQGVLPSMVSLSRSGDDVVFRVGESDSLTLRGAYRDSWRYVGRVEFADGTVWTPESMRDMIVTRVDGTDGDDELAGYSGGFNFNGVETLSGGAGDDRLTGSWASDTLVGGLGDDRLDGGSGADVYVFGLGDG</sequence>
<dbReference type="Proteomes" id="UP000440041">
    <property type="component" value="Unassembled WGS sequence"/>
</dbReference>
<protein>
    <submittedName>
        <fullName evidence="3">Hemolysin-type calcium-binding repeat family protein</fullName>
    </submittedName>
</protein>
<dbReference type="EMBL" id="WBSO01000014">
    <property type="protein sequence ID" value="KAB8295720.1"/>
    <property type="molecule type" value="Genomic_DNA"/>
</dbReference>